<proteinExistence type="predicted"/>
<evidence type="ECO:0000313" key="1">
    <source>
        <dbReference type="Proteomes" id="UP000095286"/>
    </source>
</evidence>
<evidence type="ECO:0000313" key="2">
    <source>
        <dbReference type="WBParaSite" id="RSKR_0000440200.1"/>
    </source>
</evidence>
<reference evidence="2" key="1">
    <citation type="submission" date="2016-11" db="UniProtKB">
        <authorList>
            <consortium name="WormBaseParasite"/>
        </authorList>
    </citation>
    <scope>IDENTIFICATION</scope>
    <source>
        <strain evidence="2">KR3021</strain>
    </source>
</reference>
<protein>
    <submittedName>
        <fullName evidence="2">Zinc transporter 2</fullName>
    </submittedName>
</protein>
<sequence length="403" mass="44707">MVSWNNSVEARQRLLSETNSVVEENFVDEIHRGNISSSVEQDNCSVDSILIEHCHEGRDTMANKSVEKSLITVALISVIFIVVEFLGGYLSNSLAIMTDAGHMLSDLFSFIISIIAIRVARSKPNFKYSFGYSRAELVGAFSSMLIIWVLTIVLVMLAIKRIIDQDYEVDSYTMIITSCAGVVFNLIMGAVLHFSGTPHSHGGGSLHSHGGSISTVDGLIDAESHLPDPSPHSHIHVSDHKKNINIRAAFIHILGDLVQSVGVLVAALIIWYNPDYRIADPISTFIFSIIVLFTSYPVLREIVKIVMQATPSHINVSKLQEDLLHITGVDSVHDLRLYNLSSTHTIATVHIVPSETSSPSSVQKEAFNILRQKHGLFDITIQIDEKERVLKECELCYDHKPIR</sequence>
<organism evidence="1 2">
    <name type="scientific">Rhabditophanes sp. KR3021</name>
    <dbReference type="NCBI Taxonomy" id="114890"/>
    <lineage>
        <taxon>Eukaryota</taxon>
        <taxon>Metazoa</taxon>
        <taxon>Ecdysozoa</taxon>
        <taxon>Nematoda</taxon>
        <taxon>Chromadorea</taxon>
        <taxon>Rhabditida</taxon>
        <taxon>Tylenchina</taxon>
        <taxon>Panagrolaimomorpha</taxon>
        <taxon>Strongyloidoidea</taxon>
        <taxon>Alloionematidae</taxon>
        <taxon>Rhabditophanes</taxon>
    </lineage>
</organism>
<dbReference type="Proteomes" id="UP000095286">
    <property type="component" value="Unplaced"/>
</dbReference>
<name>A0AC35TUM3_9BILA</name>
<dbReference type="WBParaSite" id="RSKR_0000440200.1">
    <property type="protein sequence ID" value="RSKR_0000440200.1"/>
    <property type="gene ID" value="RSKR_0000440200"/>
</dbReference>
<accession>A0AC35TUM3</accession>